<dbReference type="InterPro" id="IPR050707">
    <property type="entry name" value="HTH_MetabolicPath_Reg"/>
</dbReference>
<dbReference type="PROSITE" id="PS51077">
    <property type="entry name" value="HTH_ICLR"/>
    <property type="match status" value="1"/>
</dbReference>
<dbReference type="InterPro" id="IPR036390">
    <property type="entry name" value="WH_DNA-bd_sf"/>
</dbReference>
<evidence type="ECO:0000259" key="4">
    <source>
        <dbReference type="PROSITE" id="PS51077"/>
    </source>
</evidence>
<protein>
    <submittedName>
        <fullName evidence="6">IclR family transcriptional regulator</fullName>
    </submittedName>
</protein>
<feature type="domain" description="HTH iclR-type" evidence="4">
    <location>
        <begin position="6"/>
        <end position="68"/>
    </location>
</feature>
<organism evidence="6 7">
    <name type="scientific">Nonomuraea insulae</name>
    <dbReference type="NCBI Taxonomy" id="1616787"/>
    <lineage>
        <taxon>Bacteria</taxon>
        <taxon>Bacillati</taxon>
        <taxon>Actinomycetota</taxon>
        <taxon>Actinomycetes</taxon>
        <taxon>Streptosporangiales</taxon>
        <taxon>Streptosporangiaceae</taxon>
        <taxon>Nonomuraea</taxon>
    </lineage>
</organism>
<dbReference type="InterPro" id="IPR014757">
    <property type="entry name" value="Tscrpt_reg_IclR_C"/>
</dbReference>
<dbReference type="Pfam" id="PF01614">
    <property type="entry name" value="IclR_C"/>
    <property type="match status" value="1"/>
</dbReference>
<sequence length="262" mass="28975">MEVQGSQAAYRLLDLLSALAFRTGGANLMSLAQELDLPPSTVRRLLRVLCDRGFAEQDPDTRIYQLGPQARMLGALRLDRRSLLDLAHPMLVRLRDKTKENVFLSVRDGLEVSYLDVLPAVHPVQLTGEPGMKIPMHATSQGKVILAFLPDAVVDRILQKITYTRYTSTTPTTEAAVRAELAIIRKQRFSLSFEERDPGICSISAPVLDPFGNAAAVVCVAGPMFRLDEAMLVNDVAPPLLECTRDISPLLFPKVAVNRRRT</sequence>
<dbReference type="PROSITE" id="PS51078">
    <property type="entry name" value="ICLR_ED"/>
    <property type="match status" value="1"/>
</dbReference>
<keyword evidence="1" id="KW-0805">Transcription regulation</keyword>
<evidence type="ECO:0000256" key="3">
    <source>
        <dbReference type="ARBA" id="ARBA00023163"/>
    </source>
</evidence>
<dbReference type="SUPFAM" id="SSF46785">
    <property type="entry name" value="Winged helix' DNA-binding domain"/>
    <property type="match status" value="1"/>
</dbReference>
<name>A0ABW1CR26_9ACTN</name>
<dbReference type="EMBL" id="JBHSPA010000029">
    <property type="protein sequence ID" value="MFC5827340.1"/>
    <property type="molecule type" value="Genomic_DNA"/>
</dbReference>
<dbReference type="Gene3D" id="3.30.450.40">
    <property type="match status" value="1"/>
</dbReference>
<dbReference type="Pfam" id="PF09339">
    <property type="entry name" value="HTH_IclR"/>
    <property type="match status" value="1"/>
</dbReference>
<proteinExistence type="predicted"/>
<comment type="caution">
    <text evidence="6">The sequence shown here is derived from an EMBL/GenBank/DDBJ whole genome shotgun (WGS) entry which is preliminary data.</text>
</comment>
<dbReference type="PANTHER" id="PTHR30136">
    <property type="entry name" value="HELIX-TURN-HELIX TRANSCRIPTIONAL REGULATOR, ICLR FAMILY"/>
    <property type="match status" value="1"/>
</dbReference>
<dbReference type="InterPro" id="IPR029016">
    <property type="entry name" value="GAF-like_dom_sf"/>
</dbReference>
<dbReference type="SMART" id="SM00346">
    <property type="entry name" value="HTH_ICLR"/>
    <property type="match status" value="1"/>
</dbReference>
<dbReference type="PANTHER" id="PTHR30136:SF35">
    <property type="entry name" value="HTH-TYPE TRANSCRIPTIONAL REGULATOR RV1719"/>
    <property type="match status" value="1"/>
</dbReference>
<keyword evidence="2" id="KW-0238">DNA-binding</keyword>
<evidence type="ECO:0000256" key="1">
    <source>
        <dbReference type="ARBA" id="ARBA00023015"/>
    </source>
</evidence>
<dbReference type="Gene3D" id="1.10.10.10">
    <property type="entry name" value="Winged helix-like DNA-binding domain superfamily/Winged helix DNA-binding domain"/>
    <property type="match status" value="1"/>
</dbReference>
<dbReference type="InterPro" id="IPR005471">
    <property type="entry name" value="Tscrpt_reg_IclR_N"/>
</dbReference>
<accession>A0ABW1CR26</accession>
<feature type="domain" description="IclR-ED" evidence="5">
    <location>
        <begin position="69"/>
        <end position="253"/>
    </location>
</feature>
<dbReference type="RefSeq" id="WP_379516848.1">
    <property type="nucleotide sequence ID" value="NZ_JBHSPA010000029.1"/>
</dbReference>
<keyword evidence="7" id="KW-1185">Reference proteome</keyword>
<dbReference type="SUPFAM" id="SSF55781">
    <property type="entry name" value="GAF domain-like"/>
    <property type="match status" value="1"/>
</dbReference>
<gene>
    <name evidence="6" type="ORF">ACFPZ3_26045</name>
</gene>
<evidence type="ECO:0000256" key="2">
    <source>
        <dbReference type="ARBA" id="ARBA00023125"/>
    </source>
</evidence>
<dbReference type="Proteomes" id="UP001596058">
    <property type="component" value="Unassembled WGS sequence"/>
</dbReference>
<keyword evidence="3" id="KW-0804">Transcription</keyword>
<evidence type="ECO:0000313" key="7">
    <source>
        <dbReference type="Proteomes" id="UP001596058"/>
    </source>
</evidence>
<evidence type="ECO:0000259" key="5">
    <source>
        <dbReference type="PROSITE" id="PS51078"/>
    </source>
</evidence>
<evidence type="ECO:0000313" key="6">
    <source>
        <dbReference type="EMBL" id="MFC5827340.1"/>
    </source>
</evidence>
<reference evidence="7" key="1">
    <citation type="journal article" date="2019" name="Int. J. Syst. Evol. Microbiol.">
        <title>The Global Catalogue of Microorganisms (GCM) 10K type strain sequencing project: providing services to taxonomists for standard genome sequencing and annotation.</title>
        <authorList>
            <consortium name="The Broad Institute Genomics Platform"/>
            <consortium name="The Broad Institute Genome Sequencing Center for Infectious Disease"/>
            <person name="Wu L."/>
            <person name="Ma J."/>
        </authorList>
    </citation>
    <scope>NUCLEOTIDE SEQUENCE [LARGE SCALE GENOMIC DNA]</scope>
    <source>
        <strain evidence="7">CCUG 53903</strain>
    </source>
</reference>
<dbReference type="InterPro" id="IPR036388">
    <property type="entry name" value="WH-like_DNA-bd_sf"/>
</dbReference>